<accession>A0A7W6W544</accession>
<feature type="region of interest" description="Disordered" evidence="1">
    <location>
        <begin position="1"/>
        <end position="71"/>
    </location>
</feature>
<gene>
    <name evidence="2" type="ORF">GGD57_002566</name>
</gene>
<feature type="compositionally biased region" description="Basic and acidic residues" evidence="1">
    <location>
        <begin position="1"/>
        <end position="11"/>
    </location>
</feature>
<feature type="compositionally biased region" description="Basic and acidic residues" evidence="1">
    <location>
        <begin position="19"/>
        <end position="36"/>
    </location>
</feature>
<protein>
    <submittedName>
        <fullName evidence="2">Uncharacterized protein</fullName>
    </submittedName>
</protein>
<name>A0A7W6W544_9HYPH</name>
<proteinExistence type="predicted"/>
<organism evidence="2 3">
    <name type="scientific">Rhizobium esperanzae</name>
    <dbReference type="NCBI Taxonomy" id="1967781"/>
    <lineage>
        <taxon>Bacteria</taxon>
        <taxon>Pseudomonadati</taxon>
        <taxon>Pseudomonadota</taxon>
        <taxon>Alphaproteobacteria</taxon>
        <taxon>Hyphomicrobiales</taxon>
        <taxon>Rhizobiaceae</taxon>
        <taxon>Rhizobium/Agrobacterium group</taxon>
        <taxon>Rhizobium</taxon>
    </lineage>
</organism>
<dbReference type="Proteomes" id="UP000540909">
    <property type="component" value="Unassembled WGS sequence"/>
</dbReference>
<evidence type="ECO:0000256" key="1">
    <source>
        <dbReference type="SAM" id="MobiDB-lite"/>
    </source>
</evidence>
<comment type="caution">
    <text evidence="2">The sequence shown here is derived from an EMBL/GenBank/DDBJ whole genome shotgun (WGS) entry which is preliminary data.</text>
</comment>
<dbReference type="RefSeq" id="WP_246713648.1">
    <property type="nucleotide sequence ID" value="NZ_JACIFY010000008.1"/>
</dbReference>
<evidence type="ECO:0000313" key="2">
    <source>
        <dbReference type="EMBL" id="MBB4235991.1"/>
    </source>
</evidence>
<sequence>MSRLSEEQRRNDGKRKHPDRGEGERKGRDASERNERQYNQANKRKEKNLPQDWSVDEVGEHSNSFTRAGGDKAIATEEINLLVLT</sequence>
<dbReference type="EMBL" id="JACIFY010000008">
    <property type="protein sequence ID" value="MBB4235991.1"/>
    <property type="molecule type" value="Genomic_DNA"/>
</dbReference>
<evidence type="ECO:0000313" key="3">
    <source>
        <dbReference type="Proteomes" id="UP000540909"/>
    </source>
</evidence>
<reference evidence="2 3" key="1">
    <citation type="submission" date="2020-08" db="EMBL/GenBank/DDBJ databases">
        <title>Genomic Encyclopedia of Type Strains, Phase IV (KMG-V): Genome sequencing to study the core and pangenomes of soil and plant-associated prokaryotes.</title>
        <authorList>
            <person name="Whitman W."/>
        </authorList>
    </citation>
    <scope>NUCLEOTIDE SEQUENCE [LARGE SCALE GENOMIC DNA]</scope>
    <source>
        <strain evidence="2 3">SEMIA 4089</strain>
    </source>
</reference>
<dbReference type="AlphaFoldDB" id="A0A7W6W544"/>